<comment type="subcellular location">
    <subcellularLocation>
        <location evidence="5">Cytoplasm</location>
    </subcellularLocation>
</comment>
<dbReference type="Proteomes" id="UP000675163">
    <property type="component" value="Unassembled WGS sequence"/>
</dbReference>
<feature type="domain" description="Pyrroline-5-carboxylate reductase catalytic N-terminal" evidence="9">
    <location>
        <begin position="15"/>
        <end position="114"/>
    </location>
</feature>
<evidence type="ECO:0000313" key="12">
    <source>
        <dbReference type="Proteomes" id="UP000675163"/>
    </source>
</evidence>
<evidence type="ECO:0000256" key="1">
    <source>
        <dbReference type="ARBA" id="ARBA00005525"/>
    </source>
</evidence>
<dbReference type="EMBL" id="JAFIDA010000001">
    <property type="protein sequence ID" value="MBP1326900.1"/>
    <property type="molecule type" value="Genomic_DNA"/>
</dbReference>
<dbReference type="InterPro" id="IPR008927">
    <property type="entry name" value="6-PGluconate_DH-like_C_sf"/>
</dbReference>
<evidence type="ECO:0000256" key="6">
    <source>
        <dbReference type="NCBIfam" id="TIGR00112"/>
    </source>
</evidence>
<sequence>MTESIEQEFQLPRTAMIGVGSMGGAILSGLTAPGIRIALPITVTTQSAVSAQARAVDGSVIALAAETDPAANRAAVRGAGLVILGVKPWLIHDVVRDIAGDLAPGTVLVSVAAGVTSASIEALLPAGIAVVRAMPNTPSHLGLGMTGIAGGATASAADIALAHALFSTVGEVLEVTESQINDIAAVSGSGPAYLFLYAEHMIDAAVRRGFTEDQARLLVQQTLLGSATLLARSDDAPAQLRRNVTSPKGTTERAIEVLQGDDWGPLFDRALAANVQRSEELEGA</sequence>
<dbReference type="PANTHER" id="PTHR11645">
    <property type="entry name" value="PYRROLINE-5-CARBOXYLATE REDUCTASE"/>
    <property type="match status" value="1"/>
</dbReference>
<feature type="domain" description="Pyrroline-5-carboxylate reductase dimerisation" evidence="10">
    <location>
        <begin position="177"/>
        <end position="281"/>
    </location>
</feature>
<proteinExistence type="inferred from homology"/>
<comment type="function">
    <text evidence="4 5">Catalyzes the reduction of 1-pyrroline-5-carboxylate (PCA) to L-proline.</text>
</comment>
<dbReference type="Gene3D" id="1.10.3730.10">
    <property type="entry name" value="ProC C-terminal domain-like"/>
    <property type="match status" value="1"/>
</dbReference>
<comment type="caution">
    <text evidence="11">The sequence shown here is derived from an EMBL/GenBank/DDBJ whole genome shotgun (WGS) entry which is preliminary data.</text>
</comment>
<dbReference type="Pfam" id="PF14748">
    <property type="entry name" value="P5CR_dimer"/>
    <property type="match status" value="1"/>
</dbReference>
<keyword evidence="5" id="KW-0963">Cytoplasm</keyword>
<dbReference type="InterPro" id="IPR029036">
    <property type="entry name" value="P5CR_dimer"/>
</dbReference>
<evidence type="ECO:0000256" key="3">
    <source>
        <dbReference type="ARBA" id="ARBA00023002"/>
    </source>
</evidence>
<dbReference type="InterPro" id="IPR000304">
    <property type="entry name" value="Pyrroline-COOH_reductase"/>
</dbReference>
<dbReference type="SUPFAM" id="SSF51735">
    <property type="entry name" value="NAD(P)-binding Rossmann-fold domains"/>
    <property type="match status" value="1"/>
</dbReference>
<evidence type="ECO:0000256" key="5">
    <source>
        <dbReference type="HAMAP-Rule" id="MF_01925"/>
    </source>
</evidence>
<reference evidence="11" key="1">
    <citation type="submission" date="2021-02" db="EMBL/GenBank/DDBJ databases">
        <title>Sequencing the genomes of 1000 actinobacteria strains.</title>
        <authorList>
            <person name="Klenk H.-P."/>
        </authorList>
    </citation>
    <scope>NUCLEOTIDE SEQUENCE</scope>
    <source>
        <strain evidence="11">DSM 22850</strain>
    </source>
</reference>
<dbReference type="PANTHER" id="PTHR11645:SF0">
    <property type="entry name" value="PYRROLINE-5-CARBOXYLATE REDUCTASE 3"/>
    <property type="match status" value="1"/>
</dbReference>
<dbReference type="SUPFAM" id="SSF48179">
    <property type="entry name" value="6-phosphogluconate dehydrogenase C-terminal domain-like"/>
    <property type="match status" value="1"/>
</dbReference>
<dbReference type="Pfam" id="PF03807">
    <property type="entry name" value="F420_oxidored"/>
    <property type="match status" value="1"/>
</dbReference>
<dbReference type="InterPro" id="IPR036291">
    <property type="entry name" value="NAD(P)-bd_dom_sf"/>
</dbReference>
<name>A0A940PVB5_9MICO</name>
<comment type="pathway">
    <text evidence="5 8">Amino-acid biosynthesis; L-proline biosynthesis; L-proline from L-glutamate 5-semialdehyde: step 1/1.</text>
</comment>
<dbReference type="EC" id="1.5.1.2" evidence="5 6"/>
<evidence type="ECO:0000259" key="10">
    <source>
        <dbReference type="Pfam" id="PF14748"/>
    </source>
</evidence>
<dbReference type="NCBIfam" id="TIGR00112">
    <property type="entry name" value="proC"/>
    <property type="match status" value="1"/>
</dbReference>
<dbReference type="GO" id="GO:0004735">
    <property type="term" value="F:pyrroline-5-carboxylate reductase activity"/>
    <property type="evidence" value="ECO:0007669"/>
    <property type="project" value="UniProtKB-UniRule"/>
</dbReference>
<dbReference type="Gene3D" id="3.40.50.720">
    <property type="entry name" value="NAD(P)-binding Rossmann-like Domain"/>
    <property type="match status" value="1"/>
</dbReference>
<evidence type="ECO:0000256" key="4">
    <source>
        <dbReference type="ARBA" id="ARBA00058118"/>
    </source>
</evidence>
<organism evidence="11 12">
    <name type="scientific">Leucobacter exalbidus</name>
    <dbReference type="NCBI Taxonomy" id="662960"/>
    <lineage>
        <taxon>Bacteria</taxon>
        <taxon>Bacillati</taxon>
        <taxon>Actinomycetota</taxon>
        <taxon>Actinomycetes</taxon>
        <taxon>Micrococcales</taxon>
        <taxon>Microbacteriaceae</taxon>
        <taxon>Leucobacter</taxon>
    </lineage>
</organism>
<comment type="similarity">
    <text evidence="1 5 8">Belongs to the pyrroline-5-carboxylate reductase family.</text>
</comment>
<keyword evidence="2 5" id="KW-0521">NADP</keyword>
<comment type="catalytic activity">
    <reaction evidence="5 8">
        <text>L-proline + NADP(+) = (S)-1-pyrroline-5-carboxylate + NADPH + 2 H(+)</text>
        <dbReference type="Rhea" id="RHEA:14109"/>
        <dbReference type="ChEBI" id="CHEBI:15378"/>
        <dbReference type="ChEBI" id="CHEBI:17388"/>
        <dbReference type="ChEBI" id="CHEBI:57783"/>
        <dbReference type="ChEBI" id="CHEBI:58349"/>
        <dbReference type="ChEBI" id="CHEBI:60039"/>
        <dbReference type="EC" id="1.5.1.2"/>
    </reaction>
</comment>
<feature type="binding site" evidence="7">
    <location>
        <begin position="17"/>
        <end position="22"/>
    </location>
    <ligand>
        <name>NADP(+)</name>
        <dbReference type="ChEBI" id="CHEBI:58349"/>
    </ligand>
</feature>
<dbReference type="AlphaFoldDB" id="A0A940PVB5"/>
<evidence type="ECO:0000256" key="2">
    <source>
        <dbReference type="ARBA" id="ARBA00022857"/>
    </source>
</evidence>
<evidence type="ECO:0000259" key="9">
    <source>
        <dbReference type="Pfam" id="PF03807"/>
    </source>
</evidence>
<dbReference type="InterPro" id="IPR028939">
    <property type="entry name" value="P5C_Rdtase_cat_N"/>
</dbReference>
<gene>
    <name evidence="5" type="primary">proC</name>
    <name evidence="11" type="ORF">JOF28_002132</name>
</gene>
<dbReference type="GO" id="GO:0055129">
    <property type="term" value="P:L-proline biosynthetic process"/>
    <property type="evidence" value="ECO:0007669"/>
    <property type="project" value="UniProtKB-UniRule"/>
</dbReference>
<accession>A0A940PVB5</accession>
<evidence type="ECO:0000256" key="7">
    <source>
        <dbReference type="PIRSR" id="PIRSR000193-1"/>
    </source>
</evidence>
<comment type="catalytic activity">
    <reaction evidence="5">
        <text>L-proline + NAD(+) = (S)-1-pyrroline-5-carboxylate + NADH + 2 H(+)</text>
        <dbReference type="Rhea" id="RHEA:14105"/>
        <dbReference type="ChEBI" id="CHEBI:15378"/>
        <dbReference type="ChEBI" id="CHEBI:17388"/>
        <dbReference type="ChEBI" id="CHEBI:57540"/>
        <dbReference type="ChEBI" id="CHEBI:57945"/>
        <dbReference type="ChEBI" id="CHEBI:60039"/>
        <dbReference type="EC" id="1.5.1.2"/>
    </reaction>
</comment>
<keyword evidence="5 8" id="KW-0641">Proline biosynthesis</keyword>
<dbReference type="HAMAP" id="MF_01925">
    <property type="entry name" value="P5C_reductase"/>
    <property type="match status" value="1"/>
</dbReference>
<dbReference type="InterPro" id="IPR053790">
    <property type="entry name" value="P5CR-like_CS"/>
</dbReference>
<feature type="binding site" evidence="7">
    <location>
        <position position="72"/>
    </location>
    <ligand>
        <name>NADPH</name>
        <dbReference type="ChEBI" id="CHEBI:57783"/>
    </ligand>
</feature>
<dbReference type="PROSITE" id="PS00521">
    <property type="entry name" value="P5CR"/>
    <property type="match status" value="1"/>
</dbReference>
<protein>
    <recommendedName>
        <fullName evidence="5 6">Pyrroline-5-carboxylate reductase</fullName>
        <shortName evidence="5">P5C reductase</shortName>
        <shortName evidence="5">P5CR</shortName>
        <ecNumber evidence="5 6">1.5.1.2</ecNumber>
    </recommendedName>
    <alternativeName>
        <fullName evidence="5">PCA reductase</fullName>
    </alternativeName>
</protein>
<keyword evidence="12" id="KW-1185">Reference proteome</keyword>
<evidence type="ECO:0000256" key="8">
    <source>
        <dbReference type="RuleBase" id="RU003903"/>
    </source>
</evidence>
<dbReference type="FunFam" id="1.10.3730.10:FF:000001">
    <property type="entry name" value="Pyrroline-5-carboxylate reductase"/>
    <property type="match status" value="1"/>
</dbReference>
<evidence type="ECO:0000313" key="11">
    <source>
        <dbReference type="EMBL" id="MBP1326900.1"/>
    </source>
</evidence>
<keyword evidence="5 8" id="KW-0028">Amino-acid biosynthesis</keyword>
<keyword evidence="3 5" id="KW-0560">Oxidoreductase</keyword>
<feature type="binding site" evidence="7">
    <location>
        <position position="45"/>
    </location>
    <ligand>
        <name>NADP(+)</name>
        <dbReference type="ChEBI" id="CHEBI:58349"/>
    </ligand>
</feature>
<dbReference type="GO" id="GO:0005737">
    <property type="term" value="C:cytoplasm"/>
    <property type="evidence" value="ECO:0007669"/>
    <property type="project" value="UniProtKB-SubCell"/>
</dbReference>
<dbReference type="PIRSF" id="PIRSF000193">
    <property type="entry name" value="Pyrrol-5-carb_rd"/>
    <property type="match status" value="1"/>
</dbReference>